<accession>A0A0F9TRU0</accession>
<gene>
    <name evidence="1" type="ORF">LCGC14_0619060</name>
</gene>
<protein>
    <submittedName>
        <fullName evidence="1">Uncharacterized protein</fullName>
    </submittedName>
</protein>
<dbReference type="AlphaFoldDB" id="A0A0F9TRU0"/>
<organism evidence="1">
    <name type="scientific">marine sediment metagenome</name>
    <dbReference type="NCBI Taxonomy" id="412755"/>
    <lineage>
        <taxon>unclassified sequences</taxon>
        <taxon>metagenomes</taxon>
        <taxon>ecological metagenomes</taxon>
    </lineage>
</organism>
<name>A0A0F9TRU0_9ZZZZ</name>
<dbReference type="EMBL" id="LAZR01001048">
    <property type="protein sequence ID" value="KKN51806.1"/>
    <property type="molecule type" value="Genomic_DNA"/>
</dbReference>
<proteinExistence type="predicted"/>
<sequence>MKYCDKIFGFKEVLEGALNLNDKKLRKLITNLVADLNHVFEQVECSEEDLDIEKKDISNYFS</sequence>
<evidence type="ECO:0000313" key="1">
    <source>
        <dbReference type="EMBL" id="KKN51806.1"/>
    </source>
</evidence>
<comment type="caution">
    <text evidence="1">The sequence shown here is derived from an EMBL/GenBank/DDBJ whole genome shotgun (WGS) entry which is preliminary data.</text>
</comment>
<reference evidence="1" key="1">
    <citation type="journal article" date="2015" name="Nature">
        <title>Complex archaea that bridge the gap between prokaryotes and eukaryotes.</title>
        <authorList>
            <person name="Spang A."/>
            <person name="Saw J.H."/>
            <person name="Jorgensen S.L."/>
            <person name="Zaremba-Niedzwiedzka K."/>
            <person name="Martijn J."/>
            <person name="Lind A.E."/>
            <person name="van Eijk R."/>
            <person name="Schleper C."/>
            <person name="Guy L."/>
            <person name="Ettema T.J."/>
        </authorList>
    </citation>
    <scope>NUCLEOTIDE SEQUENCE</scope>
</reference>